<feature type="compositionally biased region" description="Basic and acidic residues" evidence="1">
    <location>
        <begin position="256"/>
        <end position="274"/>
    </location>
</feature>
<feature type="region of interest" description="Disordered" evidence="1">
    <location>
        <begin position="198"/>
        <end position="373"/>
    </location>
</feature>
<feature type="compositionally biased region" description="Basic and acidic residues" evidence="1">
    <location>
        <begin position="479"/>
        <end position="495"/>
    </location>
</feature>
<keyword evidence="4" id="KW-1185">Reference proteome</keyword>
<feature type="compositionally biased region" description="Basic and acidic residues" evidence="1">
    <location>
        <begin position="166"/>
        <end position="175"/>
    </location>
</feature>
<feature type="signal peptide" evidence="2">
    <location>
        <begin position="1"/>
        <end position="18"/>
    </location>
</feature>
<organism evidence="3 4">
    <name type="scientific">Batrachochytrium salamandrivorans</name>
    <dbReference type="NCBI Taxonomy" id="1357716"/>
    <lineage>
        <taxon>Eukaryota</taxon>
        <taxon>Fungi</taxon>
        <taxon>Fungi incertae sedis</taxon>
        <taxon>Chytridiomycota</taxon>
        <taxon>Chytridiomycota incertae sedis</taxon>
        <taxon>Chytridiomycetes</taxon>
        <taxon>Rhizophydiales</taxon>
        <taxon>Rhizophydiales incertae sedis</taxon>
        <taxon>Batrachochytrium</taxon>
    </lineage>
</organism>
<feature type="compositionally biased region" description="Basic and acidic residues" evidence="1">
    <location>
        <begin position="453"/>
        <end position="469"/>
    </location>
</feature>
<gene>
    <name evidence="3" type="ORF">BASA50_004850</name>
</gene>
<feature type="region of interest" description="Disordered" evidence="1">
    <location>
        <begin position="126"/>
        <end position="180"/>
    </location>
</feature>
<proteinExistence type="predicted"/>
<accession>A0ABQ8FEB8</accession>
<name>A0ABQ8FEB8_9FUNG</name>
<feature type="compositionally biased region" description="Basic and acidic residues" evidence="1">
    <location>
        <begin position="210"/>
        <end position="223"/>
    </location>
</feature>
<feature type="compositionally biased region" description="Basic residues" evidence="1">
    <location>
        <begin position="539"/>
        <end position="549"/>
    </location>
</feature>
<evidence type="ECO:0000313" key="3">
    <source>
        <dbReference type="EMBL" id="KAH6596856.1"/>
    </source>
</evidence>
<dbReference type="EMBL" id="JAFCIX010000178">
    <property type="protein sequence ID" value="KAH6596856.1"/>
    <property type="molecule type" value="Genomic_DNA"/>
</dbReference>
<protein>
    <submittedName>
        <fullName evidence="3">Uncharacterized protein</fullName>
    </submittedName>
</protein>
<keyword evidence="2" id="KW-0732">Signal</keyword>
<feature type="region of interest" description="Disordered" evidence="1">
    <location>
        <begin position="451"/>
        <end position="558"/>
    </location>
</feature>
<feature type="compositionally biased region" description="Polar residues" evidence="1">
    <location>
        <begin position="411"/>
        <end position="421"/>
    </location>
</feature>
<feature type="chain" id="PRO_5046260743" evidence="2">
    <location>
        <begin position="19"/>
        <end position="558"/>
    </location>
</feature>
<feature type="compositionally biased region" description="Basic and acidic residues" evidence="1">
    <location>
        <begin position="513"/>
        <end position="529"/>
    </location>
</feature>
<feature type="compositionally biased region" description="Polar residues" evidence="1">
    <location>
        <begin position="501"/>
        <end position="512"/>
    </location>
</feature>
<comment type="caution">
    <text evidence="3">The sequence shown here is derived from an EMBL/GenBank/DDBJ whole genome shotgun (WGS) entry which is preliminary data.</text>
</comment>
<evidence type="ECO:0000313" key="4">
    <source>
        <dbReference type="Proteomes" id="UP001648503"/>
    </source>
</evidence>
<evidence type="ECO:0000256" key="1">
    <source>
        <dbReference type="SAM" id="MobiDB-lite"/>
    </source>
</evidence>
<reference evidence="3 4" key="1">
    <citation type="submission" date="2021-02" db="EMBL/GenBank/DDBJ databases">
        <title>Variation within the Batrachochytrium salamandrivorans European outbreak.</title>
        <authorList>
            <person name="Kelly M."/>
            <person name="Pasmans F."/>
            <person name="Shea T.P."/>
            <person name="Munoz J.F."/>
            <person name="Carranza S."/>
            <person name="Cuomo C.A."/>
            <person name="Martel A."/>
        </authorList>
    </citation>
    <scope>NUCLEOTIDE SEQUENCE [LARGE SCALE GENOMIC DNA]</scope>
    <source>
        <strain evidence="3 4">AMFP18/2</strain>
    </source>
</reference>
<evidence type="ECO:0000256" key="2">
    <source>
        <dbReference type="SAM" id="SignalP"/>
    </source>
</evidence>
<dbReference type="Proteomes" id="UP001648503">
    <property type="component" value="Unassembled WGS sequence"/>
</dbReference>
<feature type="compositionally biased region" description="Basic and acidic residues" evidence="1">
    <location>
        <begin position="302"/>
        <end position="313"/>
    </location>
</feature>
<feature type="region of interest" description="Disordered" evidence="1">
    <location>
        <begin position="406"/>
        <end position="427"/>
    </location>
</feature>
<sequence length="558" mass="61933">MRLSAITLSMCLIGAISANPHPTGGSESESESCRSKLGHWINGMCKHSGGKVEVPKGDSSKPKGASKGLFKLFKTSNIHQPKEPQDLPTQEHTNEVLATIDMEPNHGSPGSTDTSTGPDEAIKAEARQTKKNKWPAFGRTKVGGPKKNSSKHKGAPKGLPNFPKASDIHQPKEPQDLPTQEQIDKAFNALMIGLEEDPSDYIDTSTGPDEAIKADVHRTKDNKWPAFGRTKVGGPKKKSSKSKGAPKGLPNFPKASDTHQPKESRDPPTQEQIDKAFNALMIGLEEDPSDYIDTSTGSDGAIKADVHRTKDNKGSALGQTKGADPKSLFKSPKSKGKPTNPPMQQRIKPKRGTYLTRSGRNRRPRAGLDGLYHKYGFKKGSKRQNKLYRSGRKAPRTYAQYLREREARQQADLNKSGQETTDTPRKFVPVKRPWYDFIWTKPKRKTGTPFKQFVHEWKAQHQASLDRSRQKTTGTSRKYNPEDEAQHPLEKEAQRRASLGGSRQKTTGTSRKYNPEDEAQHPLEKEAQRRASLGGSGKKTTRTSRKFVPAKKPWYQLG</sequence>